<proteinExistence type="predicted"/>
<evidence type="ECO:0000313" key="3">
    <source>
        <dbReference type="Proteomes" id="UP000033411"/>
    </source>
</evidence>
<keyword evidence="3" id="KW-1185">Reference proteome</keyword>
<dbReference type="PATRIC" id="fig|1293439.3.peg.497"/>
<dbReference type="Proteomes" id="UP000033411">
    <property type="component" value="Unassembled WGS sequence"/>
</dbReference>
<sequence>MIQISPISAAQHYATSAQFWEGQAKALRHELDEATARIADLERSSAQQAEDIAYALSKNGQAFDRCSPGDAATVDLPEPAPRTPS</sequence>
<evidence type="ECO:0000313" key="2">
    <source>
        <dbReference type="EMBL" id="KKC39496.1"/>
    </source>
</evidence>
<name>A0A0F5QFH3_9HYPH</name>
<dbReference type="AlphaFoldDB" id="A0A0F5QFH3"/>
<accession>A0A0F5QFH3</accession>
<comment type="caution">
    <text evidence="2">The sequence shown here is derived from an EMBL/GenBank/DDBJ whole genome shotgun (WGS) entry which is preliminary data.</text>
</comment>
<organism evidence="2 3">
    <name type="scientific">Devosia epidermidihirudinis</name>
    <dbReference type="NCBI Taxonomy" id="1293439"/>
    <lineage>
        <taxon>Bacteria</taxon>
        <taxon>Pseudomonadati</taxon>
        <taxon>Pseudomonadota</taxon>
        <taxon>Alphaproteobacteria</taxon>
        <taxon>Hyphomicrobiales</taxon>
        <taxon>Devosiaceae</taxon>
        <taxon>Devosia</taxon>
    </lineage>
</organism>
<reference evidence="2 3" key="1">
    <citation type="submission" date="2015-03" db="EMBL/GenBank/DDBJ databases">
        <authorList>
            <person name="Lepp D."/>
            <person name="Hassan Y.I."/>
            <person name="Li X.-Z."/>
            <person name="Zhou T."/>
        </authorList>
    </citation>
    <scope>NUCLEOTIDE SEQUENCE [LARGE SCALE GENOMIC DNA]</scope>
    <source>
        <strain evidence="2 3">E84</strain>
    </source>
</reference>
<keyword evidence="1" id="KW-0175">Coiled coil</keyword>
<protein>
    <submittedName>
        <fullName evidence="2">Uncharacterized protein</fullName>
    </submittedName>
</protein>
<gene>
    <name evidence="2" type="ORF">WH87_04675</name>
</gene>
<dbReference type="STRING" id="1293439.WH87_04675"/>
<dbReference type="EMBL" id="LANJ01000011">
    <property type="protein sequence ID" value="KKC39496.1"/>
    <property type="molecule type" value="Genomic_DNA"/>
</dbReference>
<evidence type="ECO:0000256" key="1">
    <source>
        <dbReference type="SAM" id="Coils"/>
    </source>
</evidence>
<feature type="coiled-coil region" evidence="1">
    <location>
        <begin position="17"/>
        <end position="51"/>
    </location>
</feature>